<dbReference type="CDD" id="cd16833">
    <property type="entry name" value="YfiH"/>
    <property type="match status" value="1"/>
</dbReference>
<reference evidence="11 12" key="1">
    <citation type="submission" date="2017-04" db="EMBL/GenBank/DDBJ databases">
        <title>Unexpected and diverse lifestyles within the genus Limnohabitans.</title>
        <authorList>
            <person name="Kasalicky V."/>
            <person name="Mehrshad M."/>
            <person name="Andrei S.-A."/>
            <person name="Salcher M."/>
            <person name="Kratochvilova H."/>
            <person name="Simek K."/>
            <person name="Ghai R."/>
        </authorList>
    </citation>
    <scope>NUCLEOTIDE SEQUENCE [LARGE SCALE GENOMIC DNA]</scope>
    <source>
        <strain evidence="11 12">MWH-C5</strain>
    </source>
</reference>
<dbReference type="GO" id="GO:0017061">
    <property type="term" value="F:S-methyl-5-thioadenosine phosphorylase activity"/>
    <property type="evidence" value="ECO:0007669"/>
    <property type="project" value="UniProtKB-EC"/>
</dbReference>
<dbReference type="RefSeq" id="WP_108402580.1">
    <property type="nucleotide sequence ID" value="NZ_NESP01000001.1"/>
</dbReference>
<evidence type="ECO:0000256" key="6">
    <source>
        <dbReference type="ARBA" id="ARBA00022833"/>
    </source>
</evidence>
<name>A0A315EWG9_9BURK</name>
<dbReference type="NCBIfam" id="TIGR00726">
    <property type="entry name" value="peptidoglycan editing factor PgeF"/>
    <property type="match status" value="1"/>
</dbReference>
<dbReference type="EMBL" id="NESP01000001">
    <property type="protein sequence ID" value="PUE60304.1"/>
    <property type="molecule type" value="Genomic_DNA"/>
</dbReference>
<dbReference type="SUPFAM" id="SSF64438">
    <property type="entry name" value="CNF1/YfiH-like putative cysteine hydrolases"/>
    <property type="match status" value="1"/>
</dbReference>
<keyword evidence="4" id="KW-0479">Metal-binding</keyword>
<dbReference type="AlphaFoldDB" id="A0A315EWG9"/>
<evidence type="ECO:0000256" key="10">
    <source>
        <dbReference type="RuleBase" id="RU361274"/>
    </source>
</evidence>
<evidence type="ECO:0000256" key="9">
    <source>
        <dbReference type="ARBA" id="ARBA00049893"/>
    </source>
</evidence>
<evidence type="ECO:0000256" key="4">
    <source>
        <dbReference type="ARBA" id="ARBA00022723"/>
    </source>
</evidence>
<dbReference type="GO" id="GO:0005507">
    <property type="term" value="F:copper ion binding"/>
    <property type="evidence" value="ECO:0007669"/>
    <property type="project" value="TreeGrafter"/>
</dbReference>
<protein>
    <recommendedName>
        <fullName evidence="10">Purine nucleoside phosphorylase</fullName>
    </recommendedName>
</protein>
<comment type="catalytic activity">
    <reaction evidence="8">
        <text>adenosine + phosphate = alpha-D-ribose 1-phosphate + adenine</text>
        <dbReference type="Rhea" id="RHEA:27642"/>
        <dbReference type="ChEBI" id="CHEBI:16335"/>
        <dbReference type="ChEBI" id="CHEBI:16708"/>
        <dbReference type="ChEBI" id="CHEBI:43474"/>
        <dbReference type="ChEBI" id="CHEBI:57720"/>
        <dbReference type="EC" id="2.4.2.1"/>
    </reaction>
    <physiologicalReaction direction="left-to-right" evidence="8">
        <dbReference type="Rhea" id="RHEA:27643"/>
    </physiologicalReaction>
</comment>
<evidence type="ECO:0000256" key="5">
    <source>
        <dbReference type="ARBA" id="ARBA00022801"/>
    </source>
</evidence>
<dbReference type="Proteomes" id="UP000251341">
    <property type="component" value="Unassembled WGS sequence"/>
</dbReference>
<comment type="catalytic activity">
    <reaction evidence="1">
        <text>inosine + phosphate = alpha-D-ribose 1-phosphate + hypoxanthine</text>
        <dbReference type="Rhea" id="RHEA:27646"/>
        <dbReference type="ChEBI" id="CHEBI:17368"/>
        <dbReference type="ChEBI" id="CHEBI:17596"/>
        <dbReference type="ChEBI" id="CHEBI:43474"/>
        <dbReference type="ChEBI" id="CHEBI:57720"/>
        <dbReference type="EC" id="2.4.2.1"/>
    </reaction>
    <physiologicalReaction direction="left-to-right" evidence="1">
        <dbReference type="Rhea" id="RHEA:27647"/>
    </physiologicalReaction>
</comment>
<dbReference type="PANTHER" id="PTHR30616">
    <property type="entry name" value="UNCHARACTERIZED PROTEIN YFIH"/>
    <property type="match status" value="1"/>
</dbReference>
<evidence type="ECO:0000256" key="8">
    <source>
        <dbReference type="ARBA" id="ARBA00048968"/>
    </source>
</evidence>
<keyword evidence="3" id="KW-0808">Transferase</keyword>
<dbReference type="GO" id="GO:0016787">
    <property type="term" value="F:hydrolase activity"/>
    <property type="evidence" value="ECO:0007669"/>
    <property type="project" value="UniProtKB-KW"/>
</dbReference>
<evidence type="ECO:0000256" key="7">
    <source>
        <dbReference type="ARBA" id="ARBA00047989"/>
    </source>
</evidence>
<organism evidence="11 12">
    <name type="scientific">Limnohabitans curvus</name>
    <dbReference type="NCBI Taxonomy" id="323423"/>
    <lineage>
        <taxon>Bacteria</taxon>
        <taxon>Pseudomonadati</taxon>
        <taxon>Pseudomonadota</taxon>
        <taxon>Betaproteobacteria</taxon>
        <taxon>Burkholderiales</taxon>
        <taxon>Comamonadaceae</taxon>
        <taxon>Limnohabitans</taxon>
    </lineage>
</organism>
<dbReference type="InterPro" id="IPR003730">
    <property type="entry name" value="Cu_polyphenol_OxRdtase"/>
</dbReference>
<evidence type="ECO:0000256" key="3">
    <source>
        <dbReference type="ARBA" id="ARBA00022679"/>
    </source>
</evidence>
<dbReference type="Gene3D" id="3.60.140.10">
    <property type="entry name" value="CNF1/YfiH-like putative cysteine hydrolases"/>
    <property type="match status" value="1"/>
</dbReference>
<comment type="caution">
    <text evidence="11">The sequence shown here is derived from an EMBL/GenBank/DDBJ whole genome shotgun (WGS) entry which is preliminary data.</text>
</comment>
<evidence type="ECO:0000256" key="1">
    <source>
        <dbReference type="ARBA" id="ARBA00000553"/>
    </source>
</evidence>
<comment type="similarity">
    <text evidence="2 10">Belongs to the purine nucleoside phosphorylase YfiH/LACC1 family.</text>
</comment>
<keyword evidence="5" id="KW-0378">Hydrolase</keyword>
<dbReference type="PANTHER" id="PTHR30616:SF2">
    <property type="entry name" value="PURINE NUCLEOSIDE PHOSPHORYLASE LACC1"/>
    <property type="match status" value="1"/>
</dbReference>
<keyword evidence="12" id="KW-1185">Reference proteome</keyword>
<keyword evidence="6" id="KW-0862">Zinc</keyword>
<gene>
    <name evidence="11" type="ORF">B9Z44_12420</name>
</gene>
<accession>A0A315EWG9</accession>
<comment type="catalytic activity">
    <reaction evidence="9">
        <text>S-methyl-5'-thioadenosine + phosphate = 5-(methylsulfanyl)-alpha-D-ribose 1-phosphate + adenine</text>
        <dbReference type="Rhea" id="RHEA:11852"/>
        <dbReference type="ChEBI" id="CHEBI:16708"/>
        <dbReference type="ChEBI" id="CHEBI:17509"/>
        <dbReference type="ChEBI" id="CHEBI:43474"/>
        <dbReference type="ChEBI" id="CHEBI:58533"/>
        <dbReference type="EC" id="2.4.2.28"/>
    </reaction>
    <physiologicalReaction direction="left-to-right" evidence="9">
        <dbReference type="Rhea" id="RHEA:11853"/>
    </physiologicalReaction>
</comment>
<proteinExistence type="inferred from homology"/>
<dbReference type="InterPro" id="IPR011324">
    <property type="entry name" value="Cytotoxic_necrot_fac-like_cat"/>
</dbReference>
<evidence type="ECO:0000313" key="11">
    <source>
        <dbReference type="EMBL" id="PUE60304.1"/>
    </source>
</evidence>
<evidence type="ECO:0000313" key="12">
    <source>
        <dbReference type="Proteomes" id="UP000251341"/>
    </source>
</evidence>
<evidence type="ECO:0000256" key="2">
    <source>
        <dbReference type="ARBA" id="ARBA00007353"/>
    </source>
</evidence>
<comment type="catalytic activity">
    <reaction evidence="7">
        <text>adenosine + H2O + H(+) = inosine + NH4(+)</text>
        <dbReference type="Rhea" id="RHEA:24408"/>
        <dbReference type="ChEBI" id="CHEBI:15377"/>
        <dbReference type="ChEBI" id="CHEBI:15378"/>
        <dbReference type="ChEBI" id="CHEBI:16335"/>
        <dbReference type="ChEBI" id="CHEBI:17596"/>
        <dbReference type="ChEBI" id="CHEBI:28938"/>
        <dbReference type="EC" id="3.5.4.4"/>
    </reaction>
    <physiologicalReaction direction="left-to-right" evidence="7">
        <dbReference type="Rhea" id="RHEA:24409"/>
    </physiologicalReaction>
</comment>
<dbReference type="InterPro" id="IPR038371">
    <property type="entry name" value="Cu_polyphenol_OxRdtase_sf"/>
</dbReference>
<sequence length="264" mass="28015">MSHTSNSTTPPLFWPMDWALPAGVQAVCTTRLGGVSQAPFDGFNLGDHVQDDPQAVAQNRALLQAQLGGARAVFLSQVHGVDVAQLNIATPDGTHADACVTQESRVACTIMVADCLPLLFTDASGHVVAAAHAGWRGLAAGVIEQTVRAVCEAAGVVPAQVRVWLGPCIGPEVFEVGDDVRMAFTAQGDASDAERYFKPHPTHAGKWLADLAGLARMRLQALGVTSVAGNDSAPEWCTVSQRSRLFSFRRDGVTGRFAVCIWRN</sequence>
<dbReference type="Pfam" id="PF02578">
    <property type="entry name" value="Cu-oxidase_4"/>
    <property type="match status" value="1"/>
</dbReference>